<dbReference type="RefSeq" id="XP_012336586.1">
    <property type="nucleotide sequence ID" value="XM_012481163.1"/>
</dbReference>
<keyword evidence="2" id="KW-1133">Transmembrane helix</keyword>
<sequence length="267" mass="31330">MTQEAPSVKPNDESIEEVKSTVATIILYILGPIITICDQSVTFVQKNILCPLVDNNEKHILCWNKEVAFPILFFFASTVVSIIYTISTRIIDILKEANGGKKSTKKKKKKKKSKDEEEDDDECEYYDDEENDERQVKRHMLQRRKQKRQRHRGQVYEQLMYPSPMQYAQIYPTPVQYPQVYENTMIYPQMQQQPFGLTPMQVVPYQQPQMGVLQYQQPQMQILQYEQPEINGIEAHTEESYKQINIATKPEHTQLNDGIYHLGYNPM</sequence>
<feature type="region of interest" description="Disordered" evidence="1">
    <location>
        <begin position="101"/>
        <end position="153"/>
    </location>
</feature>
<dbReference type="GeneID" id="24268866"/>
<feature type="transmembrane region" description="Helical" evidence="2">
    <location>
        <begin position="67"/>
        <end position="86"/>
    </location>
</feature>
<dbReference type="EMBL" id="KQ001685">
    <property type="protein sequence ID" value="KJP86843.1"/>
    <property type="molecule type" value="Genomic_DNA"/>
</dbReference>
<feature type="compositionally biased region" description="Acidic residues" evidence="1">
    <location>
        <begin position="116"/>
        <end position="132"/>
    </location>
</feature>
<protein>
    <submittedName>
        <fullName evidence="3">Uncharacterized protein</fullName>
    </submittedName>
</protein>
<evidence type="ECO:0000313" key="4">
    <source>
        <dbReference type="Proteomes" id="UP000054561"/>
    </source>
</evidence>
<feature type="compositionally biased region" description="Basic residues" evidence="1">
    <location>
        <begin position="102"/>
        <end position="112"/>
    </location>
</feature>
<evidence type="ECO:0000313" key="3">
    <source>
        <dbReference type="EMBL" id="KJP86843.1"/>
    </source>
</evidence>
<name>A0A0D9QIQ6_PLAFR</name>
<dbReference type="OrthoDB" id="387215at2759"/>
<evidence type="ECO:0000256" key="2">
    <source>
        <dbReference type="SAM" id="Phobius"/>
    </source>
</evidence>
<dbReference type="VEuPathDB" id="PlasmoDB:AK88_03552"/>
<dbReference type="AlphaFoldDB" id="A0A0D9QIQ6"/>
<keyword evidence="4" id="KW-1185">Reference proteome</keyword>
<keyword evidence="2" id="KW-0472">Membrane</keyword>
<keyword evidence="2" id="KW-0812">Transmembrane</keyword>
<evidence type="ECO:0000256" key="1">
    <source>
        <dbReference type="SAM" id="MobiDB-lite"/>
    </source>
</evidence>
<gene>
    <name evidence="3" type="ORF">AK88_03552</name>
</gene>
<dbReference type="OMA" id="ECHDNET"/>
<organism evidence="3 4">
    <name type="scientific">Plasmodium fragile</name>
    <dbReference type="NCBI Taxonomy" id="5857"/>
    <lineage>
        <taxon>Eukaryota</taxon>
        <taxon>Sar</taxon>
        <taxon>Alveolata</taxon>
        <taxon>Apicomplexa</taxon>
        <taxon>Aconoidasida</taxon>
        <taxon>Haemosporida</taxon>
        <taxon>Plasmodiidae</taxon>
        <taxon>Plasmodium</taxon>
        <taxon>Plasmodium (Plasmodium)</taxon>
    </lineage>
</organism>
<accession>A0A0D9QIQ6</accession>
<feature type="compositionally biased region" description="Basic residues" evidence="1">
    <location>
        <begin position="136"/>
        <end position="153"/>
    </location>
</feature>
<dbReference type="Proteomes" id="UP000054561">
    <property type="component" value="Unassembled WGS sequence"/>
</dbReference>
<reference evidence="3 4" key="1">
    <citation type="submission" date="2014-03" db="EMBL/GenBank/DDBJ databases">
        <title>The Genome Sequence of Plasmodium fragile nilgiri.</title>
        <authorList>
            <consortium name="The Broad Institute Genomics Platform"/>
            <consortium name="The Broad Institute Genome Sequencing Center for Infectious Disease"/>
            <person name="Neafsey D."/>
            <person name="Duraisingh M."/>
            <person name="Young S.K."/>
            <person name="Zeng Q."/>
            <person name="Gargeya S."/>
            <person name="Abouelleil A."/>
            <person name="Alvarado L."/>
            <person name="Chapman S.B."/>
            <person name="Gainer-Dewar J."/>
            <person name="Goldberg J."/>
            <person name="Griggs A."/>
            <person name="Gujja S."/>
            <person name="Hansen M."/>
            <person name="Howarth C."/>
            <person name="Imamovic A."/>
            <person name="Larimer J."/>
            <person name="Pearson M."/>
            <person name="Poon T.W."/>
            <person name="Priest M."/>
            <person name="Roberts A."/>
            <person name="Saif S."/>
            <person name="Shea T."/>
            <person name="Sykes S."/>
            <person name="Wortman J."/>
            <person name="Nusbaum C."/>
            <person name="Birren B."/>
        </authorList>
    </citation>
    <scope>NUCLEOTIDE SEQUENCE [LARGE SCALE GENOMIC DNA]</scope>
    <source>
        <strain evidence="4">nilgiri</strain>
    </source>
</reference>
<proteinExistence type="predicted"/>